<proteinExistence type="predicted"/>
<feature type="non-terminal residue" evidence="2">
    <location>
        <position position="1"/>
    </location>
</feature>
<gene>
    <name evidence="2" type="ORF">ANOM_010754</name>
</gene>
<dbReference type="InterPro" id="IPR021822">
    <property type="entry name" value="DUF3405"/>
</dbReference>
<evidence type="ECO:0000313" key="3">
    <source>
        <dbReference type="Proteomes" id="UP000037505"/>
    </source>
</evidence>
<comment type="caution">
    <text evidence="2">The sequence shown here is derived from an EMBL/GenBank/DDBJ whole genome shotgun (WGS) entry which is preliminary data.</text>
</comment>
<dbReference type="Pfam" id="PF11885">
    <property type="entry name" value="DUF3405"/>
    <property type="match status" value="1"/>
</dbReference>
<evidence type="ECO:0008006" key="4">
    <source>
        <dbReference type="Google" id="ProtNLM"/>
    </source>
</evidence>
<dbReference type="Proteomes" id="UP000037505">
    <property type="component" value="Unassembled WGS sequence"/>
</dbReference>
<evidence type="ECO:0000313" key="2">
    <source>
        <dbReference type="EMBL" id="KNG81324.1"/>
    </source>
</evidence>
<dbReference type="PANTHER" id="PTHR36205">
    <property type="entry name" value="CHROMOSOME 19, WHOLE GENOME SHOTGUN SEQUENCE"/>
    <property type="match status" value="1"/>
</dbReference>
<dbReference type="RefSeq" id="XP_015402247.1">
    <property type="nucleotide sequence ID" value="XM_015556010.1"/>
</dbReference>
<dbReference type="PANTHER" id="PTHR36205:SF4">
    <property type="match status" value="1"/>
</dbReference>
<organism evidence="2 3">
    <name type="scientific">Aspergillus nomiae NRRL (strain ATCC 15546 / NRRL 13137 / CBS 260.88 / M93)</name>
    <dbReference type="NCBI Taxonomy" id="1509407"/>
    <lineage>
        <taxon>Eukaryota</taxon>
        <taxon>Fungi</taxon>
        <taxon>Dikarya</taxon>
        <taxon>Ascomycota</taxon>
        <taxon>Pezizomycotina</taxon>
        <taxon>Eurotiomycetes</taxon>
        <taxon>Eurotiomycetidae</taxon>
        <taxon>Eurotiales</taxon>
        <taxon>Aspergillaceae</taxon>
        <taxon>Aspergillus</taxon>
        <taxon>Aspergillus subgen. Circumdati</taxon>
    </lineage>
</organism>
<dbReference type="AlphaFoldDB" id="A0A0L1IP93"/>
<sequence length="648" mass="74354">PLVLRPGDVVASPLEVNPSDDQAPFAHEPIGLGTLRDVREDKFYRGGTLTLTSATDDYSHPSPVIYDPYPDYSGEKWQRSSAGRYNACQGPRGKFLDRTNREDMVLVYPGVQKDFPSPLIGSYAATGLDSSVCTDRYSRLGAYGYGDDQQQGAIPGFRHLGNINWDSINWRSLESQCFERNSERYKPGQVDPRRIEHILPRAPPSASKPNHHGNTDAASGPQFQSRSAVVLRTWHDMEWTENHKHYVRSLVMELSLHTGAEYEVFLLCHVKDPNVSLHVDDQDGMQRLKAKYIPPEFADMTILYNEETLKAWYPKVEEHSPNLQYWQPIQVFSQLYPNFDFYWHLEMDARFTGHAYHFMEQTAKFAKEQPRKYLWERNAYWYIPGTHGSWQDFRKMVDESVRNKESVWGPKPVSGLTAAGPRPPVADPKNDNYEWGVGEEADFVSFLPIFDPTDTQWTYPNKFWNVPGDAARRASAVAMGRISRTLLHLMHDAEIEKGIGVVSEMTAPTFALWHGLKAVYVPHPLYIDGKWTSKELGRILNPGPPEKINGGGDSIWNFDHKWDHILFRMSYMFTAQTAEDLYRRWLGYKIDPHQYTDGTYHQDPQGRNWFESGDLREELYGRLCYPSMLLHPIKNTAEKKGKAMAVPV</sequence>
<keyword evidence="3" id="KW-1185">Reference proteome</keyword>
<accession>A0A0L1IP93</accession>
<dbReference type="STRING" id="1509407.A0A0L1IP93"/>
<evidence type="ECO:0000256" key="1">
    <source>
        <dbReference type="SAM" id="MobiDB-lite"/>
    </source>
</evidence>
<name>A0A0L1IP93_ASPN3</name>
<dbReference type="GeneID" id="26812558"/>
<feature type="region of interest" description="Disordered" evidence="1">
    <location>
        <begin position="200"/>
        <end position="223"/>
    </location>
</feature>
<dbReference type="EMBL" id="JNOM01000463">
    <property type="protein sequence ID" value="KNG81324.1"/>
    <property type="molecule type" value="Genomic_DNA"/>
</dbReference>
<reference evidence="2 3" key="1">
    <citation type="submission" date="2014-06" db="EMBL/GenBank/DDBJ databases">
        <title>The Genome of the Aflatoxigenic Filamentous Fungus Aspergillus nomius.</title>
        <authorList>
            <person name="Moore M.G."/>
            <person name="Shannon B.M."/>
            <person name="Brian M.M."/>
        </authorList>
    </citation>
    <scope>NUCLEOTIDE SEQUENCE [LARGE SCALE GENOMIC DNA]</scope>
    <source>
        <strain evidence="2 3">NRRL 13137</strain>
    </source>
</reference>
<dbReference type="OrthoDB" id="3353407at2759"/>
<protein>
    <recommendedName>
        <fullName evidence="4">Major facilitator superfamily transporter</fullName>
    </recommendedName>
</protein>